<accession>A0A3E2GTN3</accession>
<dbReference type="PANTHER" id="PTHR34310:SF5">
    <property type="entry name" value="DUF427 DOMAIN PROTEIN (AFU_ORTHOLOGUE AFUA_3G02220)"/>
    <property type="match status" value="1"/>
</dbReference>
<evidence type="ECO:0000313" key="3">
    <source>
        <dbReference type="Proteomes" id="UP000258309"/>
    </source>
</evidence>
<keyword evidence="3" id="KW-1185">Reference proteome</keyword>
<dbReference type="InterPro" id="IPR007361">
    <property type="entry name" value="DUF427"/>
</dbReference>
<sequence length="79" mass="8915">MHAKASVGGQVIAETDNYEIVEGNIYFPPAARLHTTPLPLAANTELKNAAWYYPQPFEKATNIKDYVAFYKNKVKIEQD</sequence>
<dbReference type="Pfam" id="PF04248">
    <property type="entry name" value="NTP_transf_9"/>
    <property type="match status" value="1"/>
</dbReference>
<feature type="non-terminal residue" evidence="2">
    <location>
        <position position="79"/>
    </location>
</feature>
<evidence type="ECO:0000259" key="1">
    <source>
        <dbReference type="Pfam" id="PF04248"/>
    </source>
</evidence>
<reference evidence="2 3" key="1">
    <citation type="submission" date="2018-05" db="EMBL/GenBank/DDBJ databases">
        <title>Draft genome sequence of Scytalidium lignicola DSM 105466, a ubiquitous saprotrophic fungus.</title>
        <authorList>
            <person name="Buettner E."/>
            <person name="Gebauer A.M."/>
            <person name="Hofrichter M."/>
            <person name="Liers C."/>
            <person name="Kellner H."/>
        </authorList>
    </citation>
    <scope>NUCLEOTIDE SEQUENCE [LARGE SCALE GENOMIC DNA]</scope>
    <source>
        <strain evidence="2 3">DSM 105466</strain>
    </source>
</reference>
<dbReference type="EMBL" id="NCSJ02000434">
    <property type="protein sequence ID" value="RFU24535.1"/>
    <property type="molecule type" value="Genomic_DNA"/>
</dbReference>
<comment type="caution">
    <text evidence="2">The sequence shown here is derived from an EMBL/GenBank/DDBJ whole genome shotgun (WGS) entry which is preliminary data.</text>
</comment>
<evidence type="ECO:0000313" key="2">
    <source>
        <dbReference type="EMBL" id="RFU24535.1"/>
    </source>
</evidence>
<dbReference type="PANTHER" id="PTHR34310">
    <property type="entry name" value="DUF427 DOMAIN PROTEIN (AFU_ORTHOLOGUE AFUA_3G02220)"/>
    <property type="match status" value="1"/>
</dbReference>
<dbReference type="AlphaFoldDB" id="A0A3E2GTN3"/>
<dbReference type="OrthoDB" id="18996at2759"/>
<proteinExistence type="predicted"/>
<dbReference type="Proteomes" id="UP000258309">
    <property type="component" value="Unassembled WGS sequence"/>
</dbReference>
<organism evidence="2 3">
    <name type="scientific">Scytalidium lignicola</name>
    <name type="common">Hyphomycete</name>
    <dbReference type="NCBI Taxonomy" id="5539"/>
    <lineage>
        <taxon>Eukaryota</taxon>
        <taxon>Fungi</taxon>
        <taxon>Dikarya</taxon>
        <taxon>Ascomycota</taxon>
        <taxon>Pezizomycotina</taxon>
        <taxon>Leotiomycetes</taxon>
        <taxon>Leotiomycetes incertae sedis</taxon>
        <taxon>Scytalidium</taxon>
    </lineage>
</organism>
<feature type="domain" description="DUF427" evidence="1">
    <location>
        <begin position="43"/>
        <end position="71"/>
    </location>
</feature>
<dbReference type="InterPro" id="IPR038694">
    <property type="entry name" value="DUF427_sf"/>
</dbReference>
<dbReference type="STRING" id="5539.A0A3E2GTN3"/>
<protein>
    <recommendedName>
        <fullName evidence="1">DUF427 domain-containing protein</fullName>
    </recommendedName>
</protein>
<feature type="non-terminal residue" evidence="2">
    <location>
        <position position="1"/>
    </location>
</feature>
<gene>
    <name evidence="2" type="ORF">B7463_g11808</name>
</gene>
<name>A0A3E2GTN3_SCYLI</name>
<dbReference type="Gene3D" id="2.170.150.40">
    <property type="entry name" value="Domain of unknown function (DUF427)"/>
    <property type="match status" value="1"/>
</dbReference>